<organism evidence="9 10">
    <name type="scientific">Dorea acetigenes</name>
    <dbReference type="NCBI Taxonomy" id="2981787"/>
    <lineage>
        <taxon>Bacteria</taxon>
        <taxon>Bacillati</taxon>
        <taxon>Bacillota</taxon>
        <taxon>Clostridia</taxon>
        <taxon>Lachnospirales</taxon>
        <taxon>Lachnospiraceae</taxon>
        <taxon>Dorea</taxon>
    </lineage>
</organism>
<dbReference type="CDD" id="cd18819">
    <property type="entry name" value="GH43_LbAraf43-like"/>
    <property type="match status" value="1"/>
</dbReference>
<evidence type="ECO:0000313" key="10">
    <source>
        <dbReference type="Proteomes" id="UP001652431"/>
    </source>
</evidence>
<evidence type="ECO:0000256" key="5">
    <source>
        <dbReference type="ARBA" id="ARBA00023295"/>
    </source>
</evidence>
<dbReference type="SUPFAM" id="SSF75005">
    <property type="entry name" value="Arabinanase/levansucrase/invertase"/>
    <property type="match status" value="2"/>
</dbReference>
<keyword evidence="4" id="KW-0378">Hydrolase</keyword>
<feature type="signal peptide" evidence="7">
    <location>
        <begin position="1"/>
        <end position="32"/>
    </location>
</feature>
<dbReference type="PROSITE" id="PS51272">
    <property type="entry name" value="SLH"/>
    <property type="match status" value="3"/>
</dbReference>
<evidence type="ECO:0000256" key="7">
    <source>
        <dbReference type="SAM" id="SignalP"/>
    </source>
</evidence>
<evidence type="ECO:0000256" key="4">
    <source>
        <dbReference type="ARBA" id="ARBA00022801"/>
    </source>
</evidence>
<dbReference type="InterPro" id="IPR001119">
    <property type="entry name" value="SLH_dom"/>
</dbReference>
<feature type="region of interest" description="Disordered" evidence="6">
    <location>
        <begin position="1982"/>
        <end position="2012"/>
    </location>
</feature>
<keyword evidence="10" id="KW-1185">Reference proteome</keyword>
<feature type="chain" id="PRO_5045956877" evidence="7">
    <location>
        <begin position="33"/>
        <end position="2191"/>
    </location>
</feature>
<reference evidence="9 10" key="1">
    <citation type="journal article" date="2021" name="ISME Commun">
        <title>Automated analysis of genomic sequences facilitates high-throughput and comprehensive description of bacteria.</title>
        <authorList>
            <person name="Hitch T.C.A."/>
        </authorList>
    </citation>
    <scope>NUCLEOTIDE SEQUENCE [LARGE SCALE GENOMIC DNA]</scope>
    <source>
        <strain evidence="9 10">Sanger_03</strain>
    </source>
</reference>
<evidence type="ECO:0000256" key="1">
    <source>
        <dbReference type="ARBA" id="ARBA00009865"/>
    </source>
</evidence>
<dbReference type="InterPro" id="IPR046780">
    <property type="entry name" value="aBig_2"/>
</dbReference>
<dbReference type="RefSeq" id="WP_158370296.1">
    <property type="nucleotide sequence ID" value="NZ_JAOQJU010000011.1"/>
</dbReference>
<dbReference type="PANTHER" id="PTHR43817">
    <property type="entry name" value="GLYCOSYL HYDROLASE"/>
    <property type="match status" value="1"/>
</dbReference>
<comment type="caution">
    <text evidence="9">The sequence shown here is derived from an EMBL/GenBank/DDBJ whole genome shotgun (WGS) entry which is preliminary data.</text>
</comment>
<dbReference type="Pfam" id="PF13385">
    <property type="entry name" value="Laminin_G_3"/>
    <property type="match status" value="2"/>
</dbReference>
<dbReference type="Proteomes" id="UP001652431">
    <property type="component" value="Unassembled WGS sequence"/>
</dbReference>
<dbReference type="Pfam" id="PF20578">
    <property type="entry name" value="aBig_2"/>
    <property type="match status" value="3"/>
</dbReference>
<name>A0ABT2RNA5_9FIRM</name>
<dbReference type="Pfam" id="PF07532">
    <property type="entry name" value="Big_4"/>
    <property type="match status" value="1"/>
</dbReference>
<feature type="domain" description="SLH" evidence="8">
    <location>
        <begin position="2006"/>
        <end position="2065"/>
    </location>
</feature>
<keyword evidence="3" id="KW-0677">Repeat</keyword>
<keyword evidence="2 7" id="KW-0732">Signal</keyword>
<dbReference type="Gene3D" id="2.60.120.260">
    <property type="entry name" value="Galactose-binding domain-like"/>
    <property type="match status" value="1"/>
</dbReference>
<feature type="domain" description="SLH" evidence="8">
    <location>
        <begin position="2136"/>
        <end position="2191"/>
    </location>
</feature>
<gene>
    <name evidence="9" type="ORF">OCV99_10125</name>
</gene>
<dbReference type="SUPFAM" id="SSF49899">
    <property type="entry name" value="Concanavalin A-like lectins/glucanases"/>
    <property type="match status" value="2"/>
</dbReference>
<evidence type="ECO:0000259" key="8">
    <source>
        <dbReference type="PROSITE" id="PS51272"/>
    </source>
</evidence>
<dbReference type="InterPro" id="IPR006710">
    <property type="entry name" value="Glyco_hydro_43"/>
</dbReference>
<proteinExistence type="inferred from homology"/>
<dbReference type="Gene3D" id="2.60.120.200">
    <property type="match status" value="2"/>
</dbReference>
<evidence type="ECO:0000256" key="2">
    <source>
        <dbReference type="ARBA" id="ARBA00022729"/>
    </source>
</evidence>
<dbReference type="Pfam" id="PF04616">
    <property type="entry name" value="Glyco_hydro_43"/>
    <property type="match status" value="1"/>
</dbReference>
<accession>A0ABT2RNA5</accession>
<dbReference type="InterPro" id="IPR023296">
    <property type="entry name" value="Glyco_hydro_beta-prop_sf"/>
</dbReference>
<evidence type="ECO:0000256" key="3">
    <source>
        <dbReference type="ARBA" id="ARBA00022737"/>
    </source>
</evidence>
<keyword evidence="5" id="KW-0326">Glycosidase</keyword>
<feature type="domain" description="SLH" evidence="8">
    <location>
        <begin position="2066"/>
        <end position="2133"/>
    </location>
</feature>
<dbReference type="Pfam" id="PF00395">
    <property type="entry name" value="SLH"/>
    <property type="match status" value="3"/>
</dbReference>
<dbReference type="PANTHER" id="PTHR43817:SF1">
    <property type="entry name" value="HYDROLASE, FAMILY 43, PUTATIVE (AFU_ORTHOLOGUE AFUA_3G01660)-RELATED"/>
    <property type="match status" value="1"/>
</dbReference>
<dbReference type="Gene3D" id="2.115.10.20">
    <property type="entry name" value="Glycosyl hydrolase domain, family 43"/>
    <property type="match status" value="2"/>
</dbReference>
<dbReference type="InterPro" id="IPR011081">
    <property type="entry name" value="Big_4"/>
</dbReference>
<feature type="compositionally biased region" description="Acidic residues" evidence="6">
    <location>
        <begin position="1982"/>
        <end position="2002"/>
    </location>
</feature>
<sequence>MKRNRGKRRILAVVLTIALAAGSLMVSSPVKAAETAEKLLARYELLTDVQDRSGNGRHGTSVGNVSFGSGADAGMVLPGGTDSNTNYVSIPGEMFAGQEYLTISAWIKSGVNAGNWSALFFGTEAKNHMPVNYWLFNPYSPQKNFKSVFTDSVNEGAPYNSEAGLNQTPTEQYQNVWTHYTTVITPTSITGYINGERIGTTAKSRQVSDFGTNLFAYIGRSNYMNDWTFQGSFQDVCIYGDALSEEEIRTIMGEAPADNTKEIVVQTAVDNLTVDNLNGVTSDLTLADTAGYGTVVTWESSEPSVIRNDGTVTPAAEDKTVTLTAEVALGNVTDTKVFTAFVPAEGGKPYLHYDFSRTSGTTVTDISGNGHDGTIRGTGYSIAGDALTLPGGSVNSEASYVEIPSGTFDNRNTLTVSLWLKNETGAGNYSAMFFGNASNYWLLNPCNPAGYYKSVITNSENTGAPYHTEYGISPTIAAQGIQGPATDAQWALYTTIIQPGSITAYYNNTLIGTVETSRNVSDFGENLVSYIGKSTYPDPFYKGGVRDVRVYTYSMDQAGVANIYYEGLGDETALDKALQEDVDRLTLPYEYVMEDISLPTTGVNGAKITWSSSNSDYLDARGKVTLPTNQNQEVTLTAALTLGGKTVTKEFPLTVLADTPDGWLTYYMEGLNISPTTLTADIELPSSIGDGAAVTWSSDNEALLTKEGKVTRPDNGTGDKAVTLTASVTYQGVTREKVFHLTVAQEPYGRILTYVRSGNTDRTDALHIGYSEDKGQSYQALYNNQPILYPSEGTKMMGSPVFFRKADGTYGVIADDNHSSGYVFLYDSDNLTSFTNSRYVRLDASGKNIWNVNCIYNEERNAYEFCYEASDGKSYVVYTTDFEKFTQPEETIYQKAAVNAELPEGAIECGVFEVTKEEYDAILKKYSRVVNTSVSAFETVTVQIGTDKTTISRPSKATASYSDGTTKDFGIDWNETDWANVDTSTPGTYTVRGTLRQPDYGNVLVEQRADPYVVKAEDGSYYFTASYPVCGYTERDSGIGYDRIILRHADTIEGLADAEEVTIWSASESEKAHRYIWAPEMHYIGGSWYMIFTASRSTGTVWDIRPHMLKCVGDDPMNPDSWKTADESNLHQVTAKAGDTGMDGRSAFSEFSLDMTYFESAGRHYVAWAEKPGGISKIYLAEINPDEPWQLISDSMLVSTPDFAWEWEGGTIINEGPAVLKHDGKIHLCFSGAAVDYTYCVGMVTAEEGADLLNPDSWTKYPTPLLKSEDFEVDGYDPQCGPGHNSFTYDKDGNPVIVYHARPMNCSNAVDADGNFGTCEYVSRGDDALSDPCRHARAKSLNFAADGTPILNMTLSEELSTKDVSLTIVVEDEKETPVQFYAARGIEASIPAQQIQRIISVDDGAVCEAAENAITFTGNVCGEFTVVYEKTNGEQVTIHVNVYAADHKAYVLDYGLTADLNASGEDAFGLYRIAGTNAYGMTGINLPAQADAESGTADMAILKGFRVSGTQDDWQMKVDANGAVLECTEEKLLYTPTAFMEDADVYEYQVEVKKNADTEIRTAEDGVAVGASLTVVPATVVYYEDDFSAITVSGASGKEGTTQDMLQSNHQKDVYGYDAVYGEETPDSAGGSTRLEADSTDRGTMTFTFNGTGFDVVGRSTADTAGISLVVRDADKKVVKSQIVDTVYQNGNLYQLPIISVKDLEYGTYTATIRAMRAGTKEAVRSVVYIDGIRIYHPAGVGESLKAEVGQYYQEKEAKADIAEIRELLLGKVHFENLDEILTGKKDENDEPSNDTTKEASVSLAVFDSAQGISIYHGGTVMVEGSADGTGDLEQILKNGPNNEVYLRKGNAIAFCAVPVGGADDDVPFTLQAEVKKAADEKDKTAQLTVLSEGAEPQVISCKTHTAMYYEIDLSKCKTYDDGSYLVVLASTGEGMLSLTNLKSTGYQIQALTETDYADGAQNVSAADTYLLMCAAFADDPADDPVDDPADDPADDPTDDPTDPPKELPFTDVGAGSWYETYVRYVYQKGIMTGMEALRFGPAEELCRAQFAVVLYRMEGSPKTEYKTVFKDVGRNEFYTDAVMWASEQGIVTGYTGGDRKGYFGPADSITREQMVTMLYRYASAKEMDTAGRDSLKGFPDSNLVSGFAEDAVRWAVEEGLLKGDQGMLRPQGNLNRAECAAIIQRFMENK</sequence>
<dbReference type="EMBL" id="JAOQJU010000011">
    <property type="protein sequence ID" value="MCU6686897.1"/>
    <property type="molecule type" value="Genomic_DNA"/>
</dbReference>
<protein>
    <submittedName>
        <fullName evidence="9">Family 43 glycosylhydrolase</fullName>
    </submittedName>
</protein>
<dbReference type="InterPro" id="IPR013320">
    <property type="entry name" value="ConA-like_dom_sf"/>
</dbReference>
<comment type="similarity">
    <text evidence="1">Belongs to the glycosyl hydrolase 43 family.</text>
</comment>
<evidence type="ECO:0000256" key="6">
    <source>
        <dbReference type="SAM" id="MobiDB-lite"/>
    </source>
</evidence>
<evidence type="ECO:0000313" key="9">
    <source>
        <dbReference type="EMBL" id="MCU6686897.1"/>
    </source>
</evidence>